<dbReference type="PANTHER" id="PTHR10374:SF19">
    <property type="entry name" value="LYASE (GLO1), PUTATIVE (AFU_ORTHOLOGUE AFUA_2G13550)-RELATED"/>
    <property type="match status" value="1"/>
</dbReference>
<reference evidence="2 3" key="1">
    <citation type="submission" date="2016-04" db="EMBL/GenBank/DDBJ databases">
        <title>A degradative enzymes factory behind the ericoid mycorrhizal symbiosis.</title>
        <authorList>
            <consortium name="DOE Joint Genome Institute"/>
            <person name="Martino E."/>
            <person name="Morin E."/>
            <person name="Grelet G."/>
            <person name="Kuo A."/>
            <person name="Kohler A."/>
            <person name="Daghino S."/>
            <person name="Barry K."/>
            <person name="Choi C."/>
            <person name="Cichocki N."/>
            <person name="Clum A."/>
            <person name="Copeland A."/>
            <person name="Hainaut M."/>
            <person name="Haridas S."/>
            <person name="Labutti K."/>
            <person name="Lindquist E."/>
            <person name="Lipzen A."/>
            <person name="Khouja H.-R."/>
            <person name="Murat C."/>
            <person name="Ohm R."/>
            <person name="Olson A."/>
            <person name="Spatafora J."/>
            <person name="Veneault-Fourrey C."/>
            <person name="Henrissat B."/>
            <person name="Grigoriev I."/>
            <person name="Martin F."/>
            <person name="Perotto S."/>
        </authorList>
    </citation>
    <scope>NUCLEOTIDE SEQUENCE [LARGE SCALE GENOMIC DNA]</scope>
    <source>
        <strain evidence="2 3">F</strain>
    </source>
</reference>
<evidence type="ECO:0000313" key="2">
    <source>
        <dbReference type="EMBL" id="PMD29757.1"/>
    </source>
</evidence>
<keyword evidence="3" id="KW-1185">Reference proteome</keyword>
<dbReference type="PANTHER" id="PTHR10374">
    <property type="entry name" value="LACTOYLGLUTATHIONE LYASE GLYOXALASE I"/>
    <property type="match status" value="1"/>
</dbReference>
<keyword evidence="2" id="KW-0223">Dioxygenase</keyword>
<accession>A0A2J6QU19</accession>
<organism evidence="2 3">
    <name type="scientific">Hyaloscypha variabilis (strain UAMH 11265 / GT02V1 / F)</name>
    <name type="common">Meliniomyces variabilis</name>
    <dbReference type="NCBI Taxonomy" id="1149755"/>
    <lineage>
        <taxon>Eukaryota</taxon>
        <taxon>Fungi</taxon>
        <taxon>Dikarya</taxon>
        <taxon>Ascomycota</taxon>
        <taxon>Pezizomycotina</taxon>
        <taxon>Leotiomycetes</taxon>
        <taxon>Helotiales</taxon>
        <taxon>Hyaloscyphaceae</taxon>
        <taxon>Hyaloscypha</taxon>
        <taxon>Hyaloscypha variabilis</taxon>
    </lineage>
</organism>
<dbReference type="EMBL" id="KZ613971">
    <property type="protein sequence ID" value="PMD29757.1"/>
    <property type="molecule type" value="Genomic_DNA"/>
</dbReference>
<dbReference type="GO" id="GO:0051213">
    <property type="term" value="F:dioxygenase activity"/>
    <property type="evidence" value="ECO:0007669"/>
    <property type="project" value="UniProtKB-KW"/>
</dbReference>
<dbReference type="InterPro" id="IPR029068">
    <property type="entry name" value="Glyas_Bleomycin-R_OHBP_Dase"/>
</dbReference>
<protein>
    <submittedName>
        <fullName evidence="2">Glyoxalase/Bleomycin resistance protein/Dihydroxybiphenyl dioxygenase</fullName>
    </submittedName>
</protein>
<dbReference type="STRING" id="1149755.A0A2J6QU19"/>
<sequence>MGSEVLESGDYTVASKLTIPSAATVNRLNHSMLRIRNPEASLAFYRDVFGMSQTFSMNAGPFSIYYLAFPAPGDEVPSDILKTSGLRSGLLELVHVHETAERNGGVTSAEKSCSEMVRTGFGHLGFSVPDVNALLRKGESAGYEVLKWPGDISLGALELLDASCQHMLHDRFRGLYTQVGFLRDPDGYSIEVLPTRIQR</sequence>
<dbReference type="InterPro" id="IPR004360">
    <property type="entry name" value="Glyas_Fos-R_dOase_dom"/>
</dbReference>
<dbReference type="Gene3D" id="3.10.180.10">
    <property type="entry name" value="2,3-Dihydroxybiphenyl 1,2-Dioxygenase, domain 1"/>
    <property type="match status" value="1"/>
</dbReference>
<evidence type="ECO:0000313" key="3">
    <source>
        <dbReference type="Proteomes" id="UP000235786"/>
    </source>
</evidence>
<gene>
    <name evidence="2" type="ORF">L207DRAFT_573951</name>
</gene>
<dbReference type="InterPro" id="IPR037523">
    <property type="entry name" value="VOC_core"/>
</dbReference>
<feature type="domain" description="VOC" evidence="1">
    <location>
        <begin position="27"/>
        <end position="195"/>
    </location>
</feature>
<proteinExistence type="predicted"/>
<dbReference type="OrthoDB" id="16820at2759"/>
<name>A0A2J6QU19_HYAVF</name>
<evidence type="ECO:0000259" key="1">
    <source>
        <dbReference type="PROSITE" id="PS51819"/>
    </source>
</evidence>
<dbReference type="Pfam" id="PF00903">
    <property type="entry name" value="Glyoxalase"/>
    <property type="match status" value="1"/>
</dbReference>
<dbReference type="Proteomes" id="UP000235786">
    <property type="component" value="Unassembled WGS sequence"/>
</dbReference>
<dbReference type="SUPFAM" id="SSF54593">
    <property type="entry name" value="Glyoxalase/Bleomycin resistance protein/Dihydroxybiphenyl dioxygenase"/>
    <property type="match status" value="1"/>
</dbReference>
<keyword evidence="2" id="KW-0560">Oxidoreductase</keyword>
<dbReference type="PROSITE" id="PS51819">
    <property type="entry name" value="VOC"/>
    <property type="match status" value="1"/>
</dbReference>
<dbReference type="AlphaFoldDB" id="A0A2J6QU19"/>